<proteinExistence type="predicted"/>
<comment type="caution">
    <text evidence="3">The sequence shown here is derived from an EMBL/GenBank/DDBJ whole genome shotgun (WGS) entry which is preliminary data.</text>
</comment>
<keyword evidence="4" id="KW-1185">Reference proteome</keyword>
<feature type="compositionally biased region" description="Low complexity" evidence="1">
    <location>
        <begin position="96"/>
        <end position="126"/>
    </location>
</feature>
<dbReference type="Pfam" id="PF13441">
    <property type="entry name" value="Gly-zipper_YMGG"/>
    <property type="match status" value="1"/>
</dbReference>
<dbReference type="Proteomes" id="UP001161325">
    <property type="component" value="Unassembled WGS sequence"/>
</dbReference>
<organism evidence="3 4">
    <name type="scientific">Roseisolibacter agri</name>
    <dbReference type="NCBI Taxonomy" id="2014610"/>
    <lineage>
        <taxon>Bacteria</taxon>
        <taxon>Pseudomonadati</taxon>
        <taxon>Gemmatimonadota</taxon>
        <taxon>Gemmatimonadia</taxon>
        <taxon>Gemmatimonadales</taxon>
        <taxon>Gemmatimonadaceae</taxon>
        <taxon>Roseisolibacter</taxon>
    </lineage>
</organism>
<dbReference type="AlphaFoldDB" id="A0AA37Q2X5"/>
<dbReference type="EMBL" id="BRXS01000003">
    <property type="protein sequence ID" value="GLC25404.1"/>
    <property type="molecule type" value="Genomic_DNA"/>
</dbReference>
<sequence>MSSRGGAILAAAPRPHARTSRTPFPPMRSAPRRPAAVALLLALAAVGACGRDDAPAPDADSALARDLTLATAPVPPRRDSLALGDTAVVAETPPAPVVAAPEPAPARRAPARVASAPTPRAVETRPAPTPAPVAPPVAAAPRAEKPAEEPAPTPVRPASDAGSGPSLGRGTLLAGTTGSRICSTSNRPGDRLVATLAADVTGADGVVLPAGTGVVLEVASVSREGKVELLARGVSLNGAFHPIVADVAVGEAPLEKRTVAGTNDTKGKAVKGAIAGAIIGQILGRDTKGTIIGAATGAAAGAAAGQLGKKEELCLAAGAPVRVTIR</sequence>
<feature type="domain" description="YMGG-like Gly-zipper" evidence="2">
    <location>
        <begin position="264"/>
        <end position="306"/>
    </location>
</feature>
<gene>
    <name evidence="3" type="ORF">rosag_19170</name>
</gene>
<accession>A0AA37Q2X5</accession>
<reference evidence="3" key="1">
    <citation type="submission" date="2022-08" db="EMBL/GenBank/DDBJ databases">
        <title>Draft genome sequencing of Roseisolibacter agri AW1220.</title>
        <authorList>
            <person name="Tobiishi Y."/>
            <person name="Tonouchi A."/>
        </authorList>
    </citation>
    <scope>NUCLEOTIDE SEQUENCE</scope>
    <source>
        <strain evidence="3">AW1220</strain>
    </source>
</reference>
<protein>
    <recommendedName>
        <fullName evidence="2">YMGG-like Gly-zipper domain-containing protein</fullName>
    </recommendedName>
</protein>
<evidence type="ECO:0000256" key="1">
    <source>
        <dbReference type="SAM" id="MobiDB-lite"/>
    </source>
</evidence>
<name>A0AA37Q2X5_9BACT</name>
<evidence type="ECO:0000313" key="4">
    <source>
        <dbReference type="Proteomes" id="UP001161325"/>
    </source>
</evidence>
<feature type="region of interest" description="Disordered" evidence="1">
    <location>
        <begin position="1"/>
        <end position="32"/>
    </location>
</feature>
<feature type="region of interest" description="Disordered" evidence="1">
    <location>
        <begin position="96"/>
        <end position="183"/>
    </location>
</feature>
<feature type="compositionally biased region" description="Low complexity" evidence="1">
    <location>
        <begin position="168"/>
        <end position="178"/>
    </location>
</feature>
<dbReference type="InterPro" id="IPR027367">
    <property type="entry name" value="Gly-zipper_YMGG"/>
</dbReference>
<evidence type="ECO:0000259" key="2">
    <source>
        <dbReference type="Pfam" id="PF13441"/>
    </source>
</evidence>
<evidence type="ECO:0000313" key="3">
    <source>
        <dbReference type="EMBL" id="GLC25404.1"/>
    </source>
</evidence>